<reference evidence="1" key="1">
    <citation type="journal article" date="2023" name="Mol. Phylogenet. Evol.">
        <title>Genome-scale phylogeny and comparative genomics of the fungal order Sordariales.</title>
        <authorList>
            <person name="Hensen N."/>
            <person name="Bonometti L."/>
            <person name="Westerberg I."/>
            <person name="Brannstrom I.O."/>
            <person name="Guillou S."/>
            <person name="Cros-Aarteil S."/>
            <person name="Calhoun S."/>
            <person name="Haridas S."/>
            <person name="Kuo A."/>
            <person name="Mondo S."/>
            <person name="Pangilinan J."/>
            <person name="Riley R."/>
            <person name="LaButti K."/>
            <person name="Andreopoulos B."/>
            <person name="Lipzen A."/>
            <person name="Chen C."/>
            <person name="Yan M."/>
            <person name="Daum C."/>
            <person name="Ng V."/>
            <person name="Clum A."/>
            <person name="Steindorff A."/>
            <person name="Ohm R.A."/>
            <person name="Martin F."/>
            <person name="Silar P."/>
            <person name="Natvig D.O."/>
            <person name="Lalanne C."/>
            <person name="Gautier V."/>
            <person name="Ament-Velasquez S.L."/>
            <person name="Kruys A."/>
            <person name="Hutchinson M.I."/>
            <person name="Powell A.J."/>
            <person name="Barry K."/>
            <person name="Miller A.N."/>
            <person name="Grigoriev I.V."/>
            <person name="Debuchy R."/>
            <person name="Gladieux P."/>
            <person name="Hiltunen Thoren M."/>
            <person name="Johannesson H."/>
        </authorList>
    </citation>
    <scope>NUCLEOTIDE SEQUENCE</scope>
    <source>
        <strain evidence="1">CBS 560.94</strain>
    </source>
</reference>
<name>A0AAE0MP46_9PEZI</name>
<gene>
    <name evidence="1" type="ORF">B0H65DRAFT_476291</name>
</gene>
<evidence type="ECO:0000313" key="1">
    <source>
        <dbReference type="EMBL" id="KAK3339381.1"/>
    </source>
</evidence>
<organism evidence="1 2">
    <name type="scientific">Neurospora tetraspora</name>
    <dbReference type="NCBI Taxonomy" id="94610"/>
    <lineage>
        <taxon>Eukaryota</taxon>
        <taxon>Fungi</taxon>
        <taxon>Dikarya</taxon>
        <taxon>Ascomycota</taxon>
        <taxon>Pezizomycotina</taxon>
        <taxon>Sordariomycetes</taxon>
        <taxon>Sordariomycetidae</taxon>
        <taxon>Sordariales</taxon>
        <taxon>Sordariaceae</taxon>
        <taxon>Neurospora</taxon>
    </lineage>
</organism>
<dbReference type="EMBL" id="JAUEPP010000007">
    <property type="protein sequence ID" value="KAK3339381.1"/>
    <property type="molecule type" value="Genomic_DNA"/>
</dbReference>
<proteinExistence type="predicted"/>
<protein>
    <submittedName>
        <fullName evidence="1">Uncharacterized protein</fullName>
    </submittedName>
</protein>
<dbReference type="Proteomes" id="UP001278500">
    <property type="component" value="Unassembled WGS sequence"/>
</dbReference>
<dbReference type="GeneID" id="87864510"/>
<evidence type="ECO:0000313" key="2">
    <source>
        <dbReference type="Proteomes" id="UP001278500"/>
    </source>
</evidence>
<keyword evidence="2" id="KW-1185">Reference proteome</keyword>
<dbReference type="RefSeq" id="XP_062678741.1">
    <property type="nucleotide sequence ID" value="XM_062827356.1"/>
</dbReference>
<comment type="caution">
    <text evidence="1">The sequence shown here is derived from an EMBL/GenBank/DDBJ whole genome shotgun (WGS) entry which is preliminary data.</text>
</comment>
<accession>A0AAE0MP46</accession>
<reference evidence="1" key="2">
    <citation type="submission" date="2023-06" db="EMBL/GenBank/DDBJ databases">
        <authorList>
            <consortium name="Lawrence Berkeley National Laboratory"/>
            <person name="Haridas S."/>
            <person name="Hensen N."/>
            <person name="Bonometti L."/>
            <person name="Westerberg I."/>
            <person name="Brannstrom I.O."/>
            <person name="Guillou S."/>
            <person name="Cros-Aarteil S."/>
            <person name="Calhoun S."/>
            <person name="Kuo A."/>
            <person name="Mondo S."/>
            <person name="Pangilinan J."/>
            <person name="Riley R."/>
            <person name="Labutti K."/>
            <person name="Andreopoulos B."/>
            <person name="Lipzen A."/>
            <person name="Chen C."/>
            <person name="Yanf M."/>
            <person name="Daum C."/>
            <person name="Ng V."/>
            <person name="Clum A."/>
            <person name="Steindorff A."/>
            <person name="Ohm R."/>
            <person name="Martin F."/>
            <person name="Silar P."/>
            <person name="Natvig D."/>
            <person name="Lalanne C."/>
            <person name="Gautier V."/>
            <person name="Ament-Velasquez S.L."/>
            <person name="Kruys A."/>
            <person name="Hutchinson M.I."/>
            <person name="Powell A.J."/>
            <person name="Barry K."/>
            <person name="Miller A.N."/>
            <person name="Grigoriev I.V."/>
            <person name="Debuchy R."/>
            <person name="Gladieux P."/>
            <person name="Thoren M.H."/>
            <person name="Johannesson H."/>
        </authorList>
    </citation>
    <scope>NUCLEOTIDE SEQUENCE</scope>
    <source>
        <strain evidence="1">CBS 560.94</strain>
    </source>
</reference>
<sequence length="72" mass="8347">MLKMDGCSSFSSFLLSFFHSFIHSYKIVLHTGGGCQHMQYDTIRYDTLEPRIPPTRCSIFVSLSVHRDLFEN</sequence>
<dbReference type="AlphaFoldDB" id="A0AAE0MP46"/>